<evidence type="ECO:0000259" key="2">
    <source>
        <dbReference type="Pfam" id="PF00582"/>
    </source>
</evidence>
<dbReference type="InterPro" id="IPR014729">
    <property type="entry name" value="Rossmann-like_a/b/a_fold"/>
</dbReference>
<evidence type="ECO:0000256" key="1">
    <source>
        <dbReference type="SAM" id="MobiDB-lite"/>
    </source>
</evidence>
<dbReference type="Proteomes" id="UP000290288">
    <property type="component" value="Unassembled WGS sequence"/>
</dbReference>
<accession>A0A4Q2DB00</accession>
<dbReference type="PANTHER" id="PTHR47815">
    <property type="entry name" value="UNIVERSAL STRESS PROTEIN A FAMILY PROTEIN C25B2.10"/>
    <property type="match status" value="1"/>
</dbReference>
<dbReference type="EMBL" id="SDEE01000538">
    <property type="protein sequence ID" value="RXW15565.1"/>
    <property type="molecule type" value="Genomic_DNA"/>
</dbReference>
<reference evidence="3 4" key="1">
    <citation type="submission" date="2019-01" db="EMBL/GenBank/DDBJ databases">
        <title>Draft genome sequence of Psathyrella aberdarensis IHI B618.</title>
        <authorList>
            <person name="Buettner E."/>
            <person name="Kellner H."/>
        </authorList>
    </citation>
    <scope>NUCLEOTIDE SEQUENCE [LARGE SCALE GENOMIC DNA]</scope>
    <source>
        <strain evidence="3 4">IHI B618</strain>
    </source>
</reference>
<sequence>MVPSFLRSALKSSSRSPSPIPPIPSEHHDSPTDYSRVPVPPSPSTSVPTSLPPTPPTYPHTDLASSAPKFTRTASSPPLGSTTPTSSPGPRHATLDDSAVSKTKTRDTGSATASPRPHVPHLHLPPAVGPDGAPLQSAMHHHTEFCAHSRNSSSDEPWTATTNASTIKEKPYTPKVSFDTFENPLASMFSFTLQVKSAGYKRTRNTRVYLCAASPDESGVEALDWCLESLVQDGDEVIIFRGVDEEVLEKDHDILREDAREFMKVIQAKSADADPDRKLSLILEYIPGKITDTIDRLIALYRPDSLVVGTRGKRGLMAMSMGLGGIGSVSKHCLSHSSVPVIVARSERKAKKEAEKRKADPKRGTYLDRRTEAKILL</sequence>
<dbReference type="OrthoDB" id="843225at2759"/>
<name>A0A4Q2DB00_9AGAR</name>
<dbReference type="Pfam" id="PF00582">
    <property type="entry name" value="Usp"/>
    <property type="match status" value="1"/>
</dbReference>
<dbReference type="SUPFAM" id="SSF52402">
    <property type="entry name" value="Adenine nucleotide alpha hydrolases-like"/>
    <property type="match status" value="1"/>
</dbReference>
<feature type="domain" description="UspA" evidence="2">
    <location>
        <begin position="211"/>
        <end position="345"/>
    </location>
</feature>
<gene>
    <name evidence="3" type="ORF">EST38_g10291</name>
</gene>
<dbReference type="Gene3D" id="3.40.50.620">
    <property type="entry name" value="HUPs"/>
    <property type="match status" value="1"/>
</dbReference>
<dbReference type="STRING" id="2316362.A0A4Q2DB00"/>
<feature type="compositionally biased region" description="Low complexity" evidence="1">
    <location>
        <begin position="75"/>
        <end position="90"/>
    </location>
</feature>
<organism evidence="3 4">
    <name type="scientific">Candolleomyces aberdarensis</name>
    <dbReference type="NCBI Taxonomy" id="2316362"/>
    <lineage>
        <taxon>Eukaryota</taxon>
        <taxon>Fungi</taxon>
        <taxon>Dikarya</taxon>
        <taxon>Basidiomycota</taxon>
        <taxon>Agaricomycotina</taxon>
        <taxon>Agaricomycetes</taxon>
        <taxon>Agaricomycetidae</taxon>
        <taxon>Agaricales</taxon>
        <taxon>Agaricineae</taxon>
        <taxon>Psathyrellaceae</taxon>
        <taxon>Candolleomyces</taxon>
    </lineage>
</organism>
<dbReference type="InterPro" id="IPR006016">
    <property type="entry name" value="UspA"/>
</dbReference>
<keyword evidence="4" id="KW-1185">Reference proteome</keyword>
<dbReference type="AlphaFoldDB" id="A0A4Q2DB00"/>
<protein>
    <recommendedName>
        <fullName evidence="2">UspA domain-containing protein</fullName>
    </recommendedName>
</protein>
<feature type="region of interest" description="Disordered" evidence="1">
    <location>
        <begin position="1"/>
        <end position="136"/>
    </location>
</feature>
<proteinExistence type="predicted"/>
<evidence type="ECO:0000313" key="4">
    <source>
        <dbReference type="Proteomes" id="UP000290288"/>
    </source>
</evidence>
<dbReference type="CDD" id="cd23659">
    <property type="entry name" value="USP_At3g01520-like"/>
    <property type="match status" value="1"/>
</dbReference>
<evidence type="ECO:0000313" key="3">
    <source>
        <dbReference type="EMBL" id="RXW15565.1"/>
    </source>
</evidence>
<dbReference type="PANTHER" id="PTHR47815:SF1">
    <property type="entry name" value="UNIVERSAL STRESS PROTEIN A FAMILY PROTEIN C25B2.10"/>
    <property type="match status" value="1"/>
</dbReference>
<comment type="caution">
    <text evidence="3">The sequence shown here is derived from an EMBL/GenBank/DDBJ whole genome shotgun (WGS) entry which is preliminary data.</text>
</comment>
<feature type="compositionally biased region" description="Low complexity" evidence="1">
    <location>
        <begin position="1"/>
        <end position="17"/>
    </location>
</feature>